<gene>
    <name evidence="1" type="ORF">AsAng_0015390</name>
</gene>
<keyword evidence="2" id="KW-1185">Reference proteome</keyword>
<accession>A0A915YD06</accession>
<organism evidence="1 2">
    <name type="scientific">Aureispira anguillae</name>
    <dbReference type="NCBI Taxonomy" id="2864201"/>
    <lineage>
        <taxon>Bacteria</taxon>
        <taxon>Pseudomonadati</taxon>
        <taxon>Bacteroidota</taxon>
        <taxon>Saprospiria</taxon>
        <taxon>Saprospirales</taxon>
        <taxon>Saprospiraceae</taxon>
        <taxon>Aureispira</taxon>
    </lineage>
</organism>
<dbReference type="KEGG" id="aup:AsAng_0015390"/>
<sequence length="603" mass="69371">MRISISSFHFPKNAQIFKIKTPLSKTAVEKIFIECSKNKTSNFIIDEVKTSLNINGNTLIYSCKAFALEQEPSFLLNTKVKETKYAFLLLIEYNNYLFVFKRNIDSFQSKIQLYIEPIEYGKFTSLKAKPNAKYERISMKSMTVSDMQIRNRSFEGRNIDGILPTNSASRSIPNNFRLNVDGEIYLINPNTSRLALRSQKSSLDDLAEWCLLLTQELNSITPATINSFIKSFAAPIKLEQIKSTCSPTAILFHLEELDINLRDSSSPYKLISKENQTEVEIKEDKELNNFFELFRSPLNLRKIPKSDVFSIILKGQDGLGEIKLNKIQITFKSKVGENILIKTPTETISLSKFINSQKNFSVVFDTPNYMYVSRYTFKDKQLLNNIEGMMSVFDDSMDFSDVVSEKEKPFGDNTITEFPDKSLFYAVENNFIKKDEIVICDDMGNEWADHIIFSTELGQPTISFIHSKYTSKDTYGASSFHEVVSQALKNLGRLNSELSEYKKKYDNKWKNNYESTSIKRIRTNNNWSDIKKAYNKVNSTPNSNRKVILATPFFSKSKLKDKLEKIANGTSKNSHHIQIIWLINSFISSCRDYNVQPHILCKK</sequence>
<dbReference type="AlphaFoldDB" id="A0A915YD06"/>
<evidence type="ECO:0000313" key="1">
    <source>
        <dbReference type="EMBL" id="BDS10829.1"/>
    </source>
</evidence>
<dbReference type="EMBL" id="AP026867">
    <property type="protein sequence ID" value="BDS10829.1"/>
    <property type="molecule type" value="Genomic_DNA"/>
</dbReference>
<dbReference type="Proteomes" id="UP001060919">
    <property type="component" value="Chromosome"/>
</dbReference>
<proteinExistence type="predicted"/>
<dbReference type="RefSeq" id="WP_264792093.1">
    <property type="nucleotide sequence ID" value="NZ_AP026867.1"/>
</dbReference>
<evidence type="ECO:0000313" key="2">
    <source>
        <dbReference type="Proteomes" id="UP001060919"/>
    </source>
</evidence>
<name>A0A915YD06_9BACT</name>
<reference evidence="1" key="1">
    <citation type="submission" date="2022-09" db="EMBL/GenBank/DDBJ databases">
        <title>Aureispira anguillicida sp. nov., isolated from Leptocephalus of Japanese eel Anguilla japonica.</title>
        <authorList>
            <person name="Yuasa K."/>
            <person name="Mekata T."/>
            <person name="Ikunari K."/>
        </authorList>
    </citation>
    <scope>NUCLEOTIDE SEQUENCE</scope>
    <source>
        <strain evidence="1">EL160426</strain>
    </source>
</reference>
<protein>
    <submittedName>
        <fullName evidence="1">Uncharacterized protein</fullName>
    </submittedName>
</protein>